<keyword evidence="2" id="KW-1185">Reference proteome</keyword>
<evidence type="ECO:0000313" key="2">
    <source>
        <dbReference type="Proteomes" id="UP000807025"/>
    </source>
</evidence>
<comment type="caution">
    <text evidence="1">The sequence shown here is derived from an EMBL/GenBank/DDBJ whole genome shotgun (WGS) entry which is preliminary data.</text>
</comment>
<sequence>MSHREKAIREETQDNQSDTLVEIEMQYPRHSHLRSRNRCHNANPCLHVECEGSRGILHHLCRLCPPRSIGPHCRDWEHTDPCDYVIHSRVPLSVAVDGDRSAL</sequence>
<organism evidence="1 2">
    <name type="scientific">Pleurotus eryngii</name>
    <name type="common">Boletus of the steppes</name>
    <dbReference type="NCBI Taxonomy" id="5323"/>
    <lineage>
        <taxon>Eukaryota</taxon>
        <taxon>Fungi</taxon>
        <taxon>Dikarya</taxon>
        <taxon>Basidiomycota</taxon>
        <taxon>Agaricomycotina</taxon>
        <taxon>Agaricomycetes</taxon>
        <taxon>Agaricomycetidae</taxon>
        <taxon>Agaricales</taxon>
        <taxon>Pleurotineae</taxon>
        <taxon>Pleurotaceae</taxon>
        <taxon>Pleurotus</taxon>
    </lineage>
</organism>
<reference evidence="1" key="1">
    <citation type="submission" date="2020-11" db="EMBL/GenBank/DDBJ databases">
        <authorList>
            <consortium name="DOE Joint Genome Institute"/>
            <person name="Ahrendt S."/>
            <person name="Riley R."/>
            <person name="Andreopoulos W."/>
            <person name="Labutti K."/>
            <person name="Pangilinan J."/>
            <person name="Ruiz-Duenas F.J."/>
            <person name="Barrasa J.M."/>
            <person name="Sanchez-Garcia M."/>
            <person name="Camarero S."/>
            <person name="Miyauchi S."/>
            <person name="Serrano A."/>
            <person name="Linde D."/>
            <person name="Babiker R."/>
            <person name="Drula E."/>
            <person name="Ayuso-Fernandez I."/>
            <person name="Pacheco R."/>
            <person name="Padilla G."/>
            <person name="Ferreira P."/>
            <person name="Barriuso J."/>
            <person name="Kellner H."/>
            <person name="Castanera R."/>
            <person name="Alfaro M."/>
            <person name="Ramirez L."/>
            <person name="Pisabarro A.G."/>
            <person name="Kuo A."/>
            <person name="Tritt A."/>
            <person name="Lipzen A."/>
            <person name="He G."/>
            <person name="Yan M."/>
            <person name="Ng V."/>
            <person name="Cullen D."/>
            <person name="Martin F."/>
            <person name="Rosso M.-N."/>
            <person name="Henrissat B."/>
            <person name="Hibbett D."/>
            <person name="Martinez A.T."/>
            <person name="Grigoriev I.V."/>
        </authorList>
    </citation>
    <scope>NUCLEOTIDE SEQUENCE</scope>
    <source>
        <strain evidence="1">ATCC 90797</strain>
    </source>
</reference>
<proteinExistence type="predicted"/>
<protein>
    <submittedName>
        <fullName evidence="1">Uncharacterized protein</fullName>
    </submittedName>
</protein>
<name>A0A9P5ZZV2_PLEER</name>
<evidence type="ECO:0000313" key="1">
    <source>
        <dbReference type="EMBL" id="KAF9496487.1"/>
    </source>
</evidence>
<dbReference type="AlphaFoldDB" id="A0A9P5ZZV2"/>
<gene>
    <name evidence="1" type="ORF">BDN71DRAFT_757437</name>
</gene>
<accession>A0A9P5ZZV2</accession>
<dbReference type="Proteomes" id="UP000807025">
    <property type="component" value="Unassembled WGS sequence"/>
</dbReference>
<dbReference type="OrthoDB" id="432970at2759"/>
<dbReference type="EMBL" id="MU154552">
    <property type="protein sequence ID" value="KAF9496487.1"/>
    <property type="molecule type" value="Genomic_DNA"/>
</dbReference>